<dbReference type="InterPro" id="IPR019793">
    <property type="entry name" value="Peroxidases_heam-ligand_BS"/>
</dbReference>
<feature type="binding site" evidence="17">
    <location>
        <position position="276"/>
    </location>
    <ligand>
        <name>Ca(2+)</name>
        <dbReference type="ChEBI" id="CHEBI:29108"/>
        <label>2</label>
    </ligand>
</feature>
<evidence type="ECO:0000256" key="5">
    <source>
        <dbReference type="ARBA" id="ARBA00012313"/>
    </source>
</evidence>
<evidence type="ECO:0000256" key="3">
    <source>
        <dbReference type="ARBA" id="ARBA00004613"/>
    </source>
</evidence>
<feature type="binding site" evidence="17">
    <location>
        <position position="228"/>
    </location>
    <ligand>
        <name>Ca(2+)</name>
        <dbReference type="ChEBI" id="CHEBI:29108"/>
        <label>2</label>
    </ligand>
</feature>
<evidence type="ECO:0000256" key="15">
    <source>
        <dbReference type="PIRSR" id="PIRSR600823-1"/>
    </source>
</evidence>
<dbReference type="AlphaFoldDB" id="A0AAN9LWM3"/>
<dbReference type="FunFam" id="1.10.420.10:FF:000006">
    <property type="entry name" value="Peroxidase"/>
    <property type="match status" value="1"/>
</dbReference>
<dbReference type="InterPro" id="IPR002016">
    <property type="entry name" value="Haem_peroxidase"/>
</dbReference>
<comment type="subcellular location">
    <subcellularLocation>
        <location evidence="3 20">Secreted</location>
    </subcellularLocation>
</comment>
<dbReference type="GO" id="GO:0140825">
    <property type="term" value="F:lactoperoxidase activity"/>
    <property type="evidence" value="ECO:0007669"/>
    <property type="project" value="UniProtKB-EC"/>
</dbReference>
<evidence type="ECO:0000256" key="13">
    <source>
        <dbReference type="ARBA" id="ARBA00023157"/>
    </source>
</evidence>
<keyword evidence="10 17" id="KW-0106">Calcium</keyword>
<keyword evidence="23" id="KW-1185">Reference proteome</keyword>
<dbReference type="GO" id="GO:0005576">
    <property type="term" value="C:extracellular region"/>
    <property type="evidence" value="ECO:0007669"/>
    <property type="project" value="UniProtKB-SubCell"/>
</dbReference>
<keyword evidence="8 17" id="KW-0479">Metal-binding</keyword>
<evidence type="ECO:0000256" key="10">
    <source>
        <dbReference type="ARBA" id="ARBA00022837"/>
    </source>
</evidence>
<evidence type="ECO:0000259" key="21">
    <source>
        <dbReference type="PROSITE" id="PS50873"/>
    </source>
</evidence>
<comment type="similarity">
    <text evidence="20">Belongs to the peroxidase family. Classical plant (class III) peroxidase subfamily.</text>
</comment>
<evidence type="ECO:0000313" key="22">
    <source>
        <dbReference type="EMBL" id="KAK7343755.1"/>
    </source>
</evidence>
<dbReference type="GO" id="GO:0046872">
    <property type="term" value="F:metal ion binding"/>
    <property type="evidence" value="ECO:0007669"/>
    <property type="project" value="UniProtKB-UniRule"/>
</dbReference>
<name>A0AAN9LWM3_CANGL</name>
<dbReference type="FunFam" id="1.10.520.10:FF:000009">
    <property type="entry name" value="Peroxidase"/>
    <property type="match status" value="1"/>
</dbReference>
<protein>
    <recommendedName>
        <fullName evidence="5 20">Peroxidase</fullName>
        <ecNumber evidence="5 20">1.11.1.7</ecNumber>
    </recommendedName>
</protein>
<dbReference type="PROSITE" id="PS00435">
    <property type="entry name" value="PEROXIDASE_1"/>
    <property type="match status" value="1"/>
</dbReference>
<keyword evidence="6 20" id="KW-0575">Peroxidase</keyword>
<dbReference type="Gene3D" id="1.10.520.10">
    <property type="match status" value="1"/>
</dbReference>
<dbReference type="PANTHER" id="PTHR31517">
    <property type="match status" value="1"/>
</dbReference>
<dbReference type="InterPro" id="IPR010255">
    <property type="entry name" value="Haem_peroxidase_sf"/>
</dbReference>
<evidence type="ECO:0000256" key="12">
    <source>
        <dbReference type="ARBA" id="ARBA00023004"/>
    </source>
</evidence>
<dbReference type="InterPro" id="IPR033905">
    <property type="entry name" value="Secretory_peroxidase"/>
</dbReference>
<evidence type="ECO:0000256" key="2">
    <source>
        <dbReference type="ARBA" id="ARBA00002322"/>
    </source>
</evidence>
<accession>A0AAN9LWM3</accession>
<feature type="binding site" evidence="17">
    <location>
        <position position="106"/>
    </location>
    <ligand>
        <name>Ca(2+)</name>
        <dbReference type="ChEBI" id="CHEBI:29108"/>
        <label>1</label>
    </ligand>
</feature>
<evidence type="ECO:0000256" key="4">
    <source>
        <dbReference type="ARBA" id="ARBA00006873"/>
    </source>
</evidence>
<feature type="binding site" evidence="17">
    <location>
        <position position="104"/>
    </location>
    <ligand>
        <name>Ca(2+)</name>
        <dbReference type="ChEBI" id="CHEBI:29108"/>
        <label>1</label>
    </ligand>
</feature>
<dbReference type="PRINTS" id="PR00461">
    <property type="entry name" value="PLPEROXIDASE"/>
</dbReference>
<feature type="site" description="Transition state stabilizer" evidence="18">
    <location>
        <position position="94"/>
    </location>
</feature>
<evidence type="ECO:0000313" key="23">
    <source>
        <dbReference type="Proteomes" id="UP001367508"/>
    </source>
</evidence>
<keyword evidence="20" id="KW-0964">Secreted</keyword>
<feature type="disulfide bond" evidence="19">
    <location>
        <begin position="100"/>
        <end position="105"/>
    </location>
</feature>
<dbReference type="GO" id="GO:0006979">
    <property type="term" value="P:response to oxidative stress"/>
    <property type="evidence" value="ECO:0007669"/>
    <property type="project" value="UniProtKB-UniRule"/>
</dbReference>
<evidence type="ECO:0000256" key="19">
    <source>
        <dbReference type="PIRSR" id="PIRSR600823-5"/>
    </source>
</evidence>
<comment type="caution">
    <text evidence="22">The sequence shown here is derived from an EMBL/GenBank/DDBJ whole genome shotgun (WGS) entry which is preliminary data.</text>
</comment>
<dbReference type="Pfam" id="PF00141">
    <property type="entry name" value="peroxidase"/>
    <property type="match status" value="1"/>
</dbReference>
<dbReference type="GO" id="GO:0020037">
    <property type="term" value="F:heme binding"/>
    <property type="evidence" value="ECO:0007669"/>
    <property type="project" value="UniProtKB-UniRule"/>
</dbReference>
<keyword evidence="14" id="KW-0325">Glycoprotein</keyword>
<dbReference type="PROSITE" id="PS00436">
    <property type="entry name" value="PEROXIDASE_2"/>
    <property type="match status" value="1"/>
</dbReference>
<feature type="binding site" evidence="16">
    <location>
        <position position="197"/>
    </location>
    <ligand>
        <name>substrate</name>
    </ligand>
</feature>
<feature type="binding site" description="axial binding residue" evidence="17">
    <location>
        <position position="227"/>
    </location>
    <ligand>
        <name>heme b</name>
        <dbReference type="ChEBI" id="CHEBI:60344"/>
    </ligand>
    <ligandPart>
        <name>Fe</name>
        <dbReference type="ChEBI" id="CHEBI:18248"/>
    </ligandPart>
</feature>
<reference evidence="22 23" key="1">
    <citation type="submission" date="2024-01" db="EMBL/GenBank/DDBJ databases">
        <title>The genomes of 5 underutilized Papilionoideae crops provide insights into root nodulation and disease resistanc.</title>
        <authorList>
            <person name="Jiang F."/>
        </authorList>
    </citation>
    <scope>NUCLEOTIDE SEQUENCE [LARGE SCALE GENOMIC DNA]</scope>
    <source>
        <strain evidence="22">LVBAO_FW01</strain>
        <tissue evidence="22">Leaves</tissue>
    </source>
</reference>
<feature type="binding site" evidence="17">
    <location>
        <position position="102"/>
    </location>
    <ligand>
        <name>Ca(2+)</name>
        <dbReference type="ChEBI" id="CHEBI:29108"/>
        <label>1</label>
    </ligand>
</feature>
<feature type="binding site" evidence="17">
    <location>
        <position position="273"/>
    </location>
    <ligand>
        <name>Ca(2+)</name>
        <dbReference type="ChEBI" id="CHEBI:29108"/>
        <label>2</label>
    </ligand>
</feature>
<evidence type="ECO:0000256" key="1">
    <source>
        <dbReference type="ARBA" id="ARBA00000189"/>
    </source>
</evidence>
<evidence type="ECO:0000256" key="7">
    <source>
        <dbReference type="ARBA" id="ARBA00022617"/>
    </source>
</evidence>
<feature type="active site" description="Proton acceptor" evidence="15">
    <location>
        <position position="98"/>
    </location>
</feature>
<dbReference type="PANTHER" id="PTHR31517:SF48">
    <property type="entry name" value="PEROXIDASE 16-RELATED"/>
    <property type="match status" value="1"/>
</dbReference>
<feature type="disulfide bond" evidence="19">
    <location>
        <begin position="67"/>
        <end position="148"/>
    </location>
</feature>
<evidence type="ECO:0000256" key="18">
    <source>
        <dbReference type="PIRSR" id="PIRSR600823-4"/>
    </source>
</evidence>
<dbReference type="Gene3D" id="1.10.420.10">
    <property type="entry name" value="Peroxidase, domain 2"/>
    <property type="match status" value="1"/>
</dbReference>
<comment type="similarity">
    <text evidence="4">Belongs to the peroxidase family. Ascorbate peroxidase subfamily.</text>
</comment>
<organism evidence="22 23">
    <name type="scientific">Canavalia gladiata</name>
    <name type="common">Sword bean</name>
    <name type="synonym">Dolichos gladiatus</name>
    <dbReference type="NCBI Taxonomy" id="3824"/>
    <lineage>
        <taxon>Eukaryota</taxon>
        <taxon>Viridiplantae</taxon>
        <taxon>Streptophyta</taxon>
        <taxon>Embryophyta</taxon>
        <taxon>Tracheophyta</taxon>
        <taxon>Spermatophyta</taxon>
        <taxon>Magnoliopsida</taxon>
        <taxon>eudicotyledons</taxon>
        <taxon>Gunneridae</taxon>
        <taxon>Pentapetalae</taxon>
        <taxon>rosids</taxon>
        <taxon>fabids</taxon>
        <taxon>Fabales</taxon>
        <taxon>Fabaceae</taxon>
        <taxon>Papilionoideae</taxon>
        <taxon>50 kb inversion clade</taxon>
        <taxon>NPAAA clade</taxon>
        <taxon>indigoferoid/millettioid clade</taxon>
        <taxon>Phaseoleae</taxon>
        <taxon>Canavalia</taxon>
    </lineage>
</organism>
<dbReference type="PRINTS" id="PR00458">
    <property type="entry name" value="PEROXIDASE"/>
</dbReference>
<comment type="catalytic activity">
    <reaction evidence="1 20">
        <text>2 a phenolic donor + H2O2 = 2 a phenolic radical donor + 2 H2O</text>
        <dbReference type="Rhea" id="RHEA:56136"/>
        <dbReference type="ChEBI" id="CHEBI:15377"/>
        <dbReference type="ChEBI" id="CHEBI:16240"/>
        <dbReference type="ChEBI" id="CHEBI:139520"/>
        <dbReference type="ChEBI" id="CHEBI:139521"/>
        <dbReference type="EC" id="1.11.1.7"/>
    </reaction>
</comment>
<dbReference type="InterPro" id="IPR000823">
    <property type="entry name" value="Peroxidase_pln"/>
</dbReference>
<dbReference type="EMBL" id="JAYMYQ010000003">
    <property type="protein sequence ID" value="KAK7343755.1"/>
    <property type="molecule type" value="Genomic_DNA"/>
</dbReference>
<feature type="domain" description="Plant heme peroxidase family profile" evidence="21">
    <location>
        <begin position="57"/>
        <end position="353"/>
    </location>
</feature>
<comment type="function">
    <text evidence="2">Removal of H(2)O(2), oxidation of toxic reductants, biosynthesis and degradation of lignin, suberization, auxin catabolism, response to environmental stresses such as wounding, pathogen attack and oxidative stress. These functions might be dependent on each isozyme/isoform in each plant tissue.</text>
</comment>
<feature type="binding site" evidence="17">
    <location>
        <position position="120"/>
    </location>
    <ligand>
        <name>Ca(2+)</name>
        <dbReference type="ChEBI" id="CHEBI:29108"/>
        <label>1</label>
    </ligand>
</feature>
<dbReference type="SUPFAM" id="SSF48113">
    <property type="entry name" value="Heme-dependent peroxidases"/>
    <property type="match status" value="1"/>
</dbReference>
<keyword evidence="11 20" id="KW-0560">Oxidoreductase</keyword>
<comment type="cofactor">
    <cofactor evidence="17 20">
        <name>Ca(2+)</name>
        <dbReference type="ChEBI" id="CHEBI:29108"/>
    </cofactor>
    <text evidence="17 20">Binds 2 calcium ions per subunit.</text>
</comment>
<evidence type="ECO:0000256" key="11">
    <source>
        <dbReference type="ARBA" id="ARBA00023002"/>
    </source>
</evidence>
<keyword evidence="9" id="KW-0732">Signal</keyword>
<feature type="binding site" evidence="17">
    <location>
        <position position="99"/>
    </location>
    <ligand>
        <name>Ca(2+)</name>
        <dbReference type="ChEBI" id="CHEBI:29108"/>
        <label>1</label>
    </ligand>
</feature>
<dbReference type="CDD" id="cd00693">
    <property type="entry name" value="secretory_peroxidase"/>
    <property type="match status" value="1"/>
</dbReference>
<evidence type="ECO:0000256" key="8">
    <source>
        <dbReference type="ARBA" id="ARBA00022723"/>
    </source>
</evidence>
<feature type="binding site" evidence="17">
    <location>
        <position position="281"/>
    </location>
    <ligand>
        <name>Ca(2+)</name>
        <dbReference type="ChEBI" id="CHEBI:29108"/>
        <label>2</label>
    </ligand>
</feature>
<keyword evidence="13 19" id="KW-1015">Disulfide bond</keyword>
<sequence length="374" mass="41452">MIVNNMSASISRVITFLHMMMMGYASHRSVFFTFLVISTFVWVLCEAQGSKGPIVKGLSWTFYESSCPKLESIIRTELKKVFKNDIGQAAGLLRLHFHDCFVQGCDGSVLLDGSASGPSEKDAPPNLTLRASSFRIIEDLRRRVEKRCGRVVSCSDITAIAARDAVFLSGGPDYEIPLGRRDGLTFATEEVTLENLPPPSSNTTVILDKLATKNLNPTDVVALSGGHTIGISHCSSFTNRLFPTQDPVMDKTFGKNLRLTCPTNTTDNTTVLDIRTPNTFDNKYYVDLMNRQGLFTSDQDLYTDKRTKPIVTSFALNQSLFFDNFVSAMLKMGQLSVLTGTQGEIRANCSVRNKDTNTFLTSVVEDLLQDFIQM</sequence>
<dbReference type="GO" id="GO:0042744">
    <property type="term" value="P:hydrogen peroxide catabolic process"/>
    <property type="evidence" value="ECO:0007669"/>
    <property type="project" value="UniProtKB-KW"/>
</dbReference>
<dbReference type="EC" id="1.11.1.7" evidence="5 20"/>
<keyword evidence="20" id="KW-0376">Hydrogen peroxide</keyword>
<evidence type="ECO:0000256" key="16">
    <source>
        <dbReference type="PIRSR" id="PIRSR600823-2"/>
    </source>
</evidence>
<keyword evidence="12 17" id="KW-0408">Iron</keyword>
<feature type="disulfide bond" evidence="19">
    <location>
        <begin position="234"/>
        <end position="261"/>
    </location>
</feature>
<dbReference type="InterPro" id="IPR019794">
    <property type="entry name" value="Peroxidases_AS"/>
</dbReference>
<comment type="cofactor">
    <cofactor evidence="17 20">
        <name>heme b</name>
        <dbReference type="ChEBI" id="CHEBI:60344"/>
    </cofactor>
    <text evidence="17 20">Binds 1 heme b (iron(II)-protoporphyrin IX) group per subunit.</text>
</comment>
<gene>
    <name evidence="22" type="ORF">VNO77_12768</name>
</gene>
<dbReference type="Proteomes" id="UP001367508">
    <property type="component" value="Unassembled WGS sequence"/>
</dbReference>
<keyword evidence="7 20" id="KW-0349">Heme</keyword>
<evidence type="ECO:0000256" key="14">
    <source>
        <dbReference type="ARBA" id="ARBA00023180"/>
    </source>
</evidence>
<evidence type="ECO:0000256" key="6">
    <source>
        <dbReference type="ARBA" id="ARBA00022559"/>
    </source>
</evidence>
<evidence type="ECO:0000256" key="9">
    <source>
        <dbReference type="ARBA" id="ARBA00022729"/>
    </source>
</evidence>
<evidence type="ECO:0000256" key="20">
    <source>
        <dbReference type="RuleBase" id="RU362060"/>
    </source>
</evidence>
<feature type="binding site" evidence="17">
    <location>
        <position position="108"/>
    </location>
    <ligand>
        <name>Ca(2+)</name>
        <dbReference type="ChEBI" id="CHEBI:29108"/>
        <label>1</label>
    </ligand>
</feature>
<dbReference type="PROSITE" id="PS50873">
    <property type="entry name" value="PEROXIDASE_4"/>
    <property type="match status" value="1"/>
</dbReference>
<feature type="disulfide bond" evidence="19">
    <location>
        <begin position="154"/>
        <end position="349"/>
    </location>
</feature>
<evidence type="ECO:0000256" key="17">
    <source>
        <dbReference type="PIRSR" id="PIRSR600823-3"/>
    </source>
</evidence>
<proteinExistence type="inferred from homology"/>